<dbReference type="Proteomes" id="UP001056535">
    <property type="component" value="Chromosome"/>
</dbReference>
<accession>A0ABY4YJM5</accession>
<keyword evidence="4" id="KW-1185">Reference proteome</keyword>
<name>A0ABY4YJM5_9MICO</name>
<proteinExistence type="predicted"/>
<evidence type="ECO:0000313" key="3">
    <source>
        <dbReference type="EMBL" id="USQ76731.1"/>
    </source>
</evidence>
<dbReference type="EMBL" id="CP099490">
    <property type="protein sequence ID" value="USQ76731.1"/>
    <property type="molecule type" value="Genomic_DNA"/>
</dbReference>
<keyword evidence="2" id="KW-0732">Signal</keyword>
<feature type="chain" id="PRO_5046800487" description="DUF3558 domain-containing protein" evidence="2">
    <location>
        <begin position="22"/>
        <end position="214"/>
    </location>
</feature>
<gene>
    <name evidence="3" type="ORF">NF557_02015</name>
</gene>
<protein>
    <recommendedName>
        <fullName evidence="5">DUF3558 domain-containing protein</fullName>
    </recommendedName>
</protein>
<feature type="region of interest" description="Disordered" evidence="1">
    <location>
        <begin position="192"/>
        <end position="214"/>
    </location>
</feature>
<evidence type="ECO:0000256" key="1">
    <source>
        <dbReference type="SAM" id="MobiDB-lite"/>
    </source>
</evidence>
<reference evidence="3" key="1">
    <citation type="submission" date="2022-06" db="EMBL/GenBank/DDBJ databases">
        <title>Ornithinimicrobium JY.X270.</title>
        <authorList>
            <person name="Huang Y."/>
        </authorList>
    </citation>
    <scope>NUCLEOTIDE SEQUENCE</scope>
    <source>
        <strain evidence="3">JY.X270</strain>
    </source>
</reference>
<dbReference type="PROSITE" id="PS51257">
    <property type="entry name" value="PROKAR_LIPOPROTEIN"/>
    <property type="match status" value="1"/>
</dbReference>
<dbReference type="RefSeq" id="WP_252621435.1">
    <property type="nucleotide sequence ID" value="NZ_CP099490.1"/>
</dbReference>
<sequence length="214" mass="22197">MKRRTTTAALSLALLAGTILSGCTSGDSEDETTPTTATVDAGQATDDRWFCRLIRKDALDAATDGRSAEATEVDAISEEDIYQCDVLLPTDDGGTEVAMSLAMHRNVPGEADARLAEVQAIEGAQPGPEHLGVSYVADTLAVSVVPCKAGPGAPEDSPPVPIVFTVRAPLDAEGAATALLDQSLTRMVREMDQSVGCSPSKIHENGDSADTTAP</sequence>
<evidence type="ECO:0008006" key="5">
    <source>
        <dbReference type="Google" id="ProtNLM"/>
    </source>
</evidence>
<organism evidence="3 4">
    <name type="scientific">Ornithinimicrobium cryptoxanthini</name>
    <dbReference type="NCBI Taxonomy" id="2934161"/>
    <lineage>
        <taxon>Bacteria</taxon>
        <taxon>Bacillati</taxon>
        <taxon>Actinomycetota</taxon>
        <taxon>Actinomycetes</taxon>
        <taxon>Micrococcales</taxon>
        <taxon>Ornithinimicrobiaceae</taxon>
        <taxon>Ornithinimicrobium</taxon>
    </lineage>
</organism>
<evidence type="ECO:0000256" key="2">
    <source>
        <dbReference type="SAM" id="SignalP"/>
    </source>
</evidence>
<feature type="signal peptide" evidence="2">
    <location>
        <begin position="1"/>
        <end position="21"/>
    </location>
</feature>
<evidence type="ECO:0000313" key="4">
    <source>
        <dbReference type="Proteomes" id="UP001056535"/>
    </source>
</evidence>